<reference evidence="3" key="1">
    <citation type="submission" date="2020-09" db="EMBL/GenBank/DDBJ databases">
        <title>Sphingomonas sp., a new species isolated from pork steak.</title>
        <authorList>
            <person name="Heidler von Heilborn D."/>
        </authorList>
    </citation>
    <scope>NUCLEOTIDE SEQUENCE [LARGE SCALE GENOMIC DNA]</scope>
</reference>
<evidence type="ECO:0008006" key="4">
    <source>
        <dbReference type="Google" id="ProtNLM"/>
    </source>
</evidence>
<sequence>MASRGAKRGRGVKAPRAVDGKAGAARAGAGRKPVAKASEEIVVDAVPDVVVSLRPRSDGWTPIRQRAFLRYLSELGSVTDACKRVGLSRTSAQRLRNRSAEFAEAWDKAVAMVAPILEQAAFERGVEGWDEPIFQGGVQVGVKRRYSDASLRMLMQARTRAEAAGMTMPDLATASIETLNAFAEKAARHAGGTFLEKGHGMSQAEVDAALMKRLDDLATHRRSKVEQCGKVWLEGGGYSPEMTVEEAKKFWDEE</sequence>
<accession>A0A974NXG3</accession>
<evidence type="ECO:0000313" key="2">
    <source>
        <dbReference type="EMBL" id="QQV78608.1"/>
    </source>
</evidence>
<organism evidence="2 3">
    <name type="scientific">Sphingomonas aliaeris</name>
    <dbReference type="NCBI Taxonomy" id="2759526"/>
    <lineage>
        <taxon>Bacteria</taxon>
        <taxon>Pseudomonadati</taxon>
        <taxon>Pseudomonadota</taxon>
        <taxon>Alphaproteobacteria</taxon>
        <taxon>Sphingomonadales</taxon>
        <taxon>Sphingomonadaceae</taxon>
        <taxon>Sphingomonas</taxon>
    </lineage>
</organism>
<feature type="compositionally biased region" description="Basic residues" evidence="1">
    <location>
        <begin position="1"/>
        <end position="13"/>
    </location>
</feature>
<evidence type="ECO:0000256" key="1">
    <source>
        <dbReference type="SAM" id="MobiDB-lite"/>
    </source>
</evidence>
<dbReference type="Proteomes" id="UP000595894">
    <property type="component" value="Chromosome"/>
</dbReference>
<gene>
    <name evidence="2" type="ORF">H5J25_08375</name>
</gene>
<dbReference type="AlphaFoldDB" id="A0A974NXG3"/>
<name>A0A974NXG3_9SPHN</name>
<proteinExistence type="predicted"/>
<dbReference type="KEGG" id="sari:H5J25_08375"/>
<dbReference type="RefSeq" id="WP_202095625.1">
    <property type="nucleotide sequence ID" value="NZ_CP061035.1"/>
</dbReference>
<feature type="region of interest" description="Disordered" evidence="1">
    <location>
        <begin position="1"/>
        <end position="32"/>
    </location>
</feature>
<keyword evidence="3" id="KW-1185">Reference proteome</keyword>
<dbReference type="EMBL" id="CP061035">
    <property type="protein sequence ID" value="QQV78608.1"/>
    <property type="molecule type" value="Genomic_DNA"/>
</dbReference>
<evidence type="ECO:0000313" key="3">
    <source>
        <dbReference type="Proteomes" id="UP000595894"/>
    </source>
</evidence>
<protein>
    <recommendedName>
        <fullName evidence="4">Terminase small subunit</fullName>
    </recommendedName>
</protein>
<feature type="compositionally biased region" description="Low complexity" evidence="1">
    <location>
        <begin position="20"/>
        <end position="32"/>
    </location>
</feature>